<dbReference type="PROSITE" id="PS00236">
    <property type="entry name" value="NEUROTR_ION_CHANNEL"/>
    <property type="match status" value="1"/>
</dbReference>
<dbReference type="GO" id="GO:0005886">
    <property type="term" value="C:plasma membrane"/>
    <property type="evidence" value="ECO:0007669"/>
    <property type="project" value="UniProtKB-SubCell"/>
</dbReference>
<accession>A0A0N5C979</accession>
<dbReference type="CDD" id="cd18990">
    <property type="entry name" value="LGIC_ECD_GABAAR"/>
    <property type="match status" value="1"/>
</dbReference>
<evidence type="ECO:0000259" key="12">
    <source>
        <dbReference type="Pfam" id="PF02931"/>
    </source>
</evidence>
<dbReference type="FunFam" id="1.20.58.390:FF:000061">
    <property type="entry name" value="Ligand-Gated ion Channel"/>
    <property type="match status" value="1"/>
</dbReference>
<dbReference type="PANTHER" id="PTHR18945">
    <property type="entry name" value="NEUROTRANSMITTER GATED ION CHANNEL"/>
    <property type="match status" value="1"/>
</dbReference>
<keyword evidence="14" id="KW-1185">Reference proteome</keyword>
<organism evidence="14 15">
    <name type="scientific">Strongyloides papillosus</name>
    <name type="common">Intestinal threadworm</name>
    <dbReference type="NCBI Taxonomy" id="174720"/>
    <lineage>
        <taxon>Eukaryota</taxon>
        <taxon>Metazoa</taxon>
        <taxon>Ecdysozoa</taxon>
        <taxon>Nematoda</taxon>
        <taxon>Chromadorea</taxon>
        <taxon>Rhabditida</taxon>
        <taxon>Tylenchina</taxon>
        <taxon>Panagrolaimomorpha</taxon>
        <taxon>Strongyloidoidea</taxon>
        <taxon>Strongyloididae</taxon>
        <taxon>Strongyloides</taxon>
    </lineage>
</organism>
<dbReference type="InterPro" id="IPR006202">
    <property type="entry name" value="Neur_chan_lig-bd"/>
</dbReference>
<keyword evidence="6 11" id="KW-0732">Signal</keyword>
<dbReference type="PRINTS" id="PR00252">
    <property type="entry name" value="NRIONCHANNEL"/>
</dbReference>
<dbReference type="STRING" id="174720.A0A0N5C979"/>
<dbReference type="InterPro" id="IPR006029">
    <property type="entry name" value="Neurotrans-gated_channel_TM"/>
</dbReference>
<evidence type="ECO:0000256" key="7">
    <source>
        <dbReference type="ARBA" id="ARBA00022989"/>
    </source>
</evidence>
<sequence>MRNICGTLKSMKKLQLKLILIVIYLWQLPNTQCQYENYKYCSNETDIIDHLLMDTAQHYNRHQIPSYPVTVKIELWIQEVTSVSEMTEDFEIDLYVNEYWEDPALQYDYMRPCKRNLTFDYNMWDEIWIPNTCFINTKSAEIHSSPFRNVFLMVFPNGSLWSNWRIKSRGPCEVDLRHFPLDSISCYLTFESYNYNQREVHMIWHPEVPVSLSKNITLPDFDLVHFNHVAITKEYAAGNWDELTVSFMFRRRYGWYLLQGYIPTYMTVFISWIPFYLGPKAIPARTMIGVNALLAITFQFGNVIRNLPRVNYVKAIDVWMLSGIGFVFASLVELAIVGYVTRNDEKSTYKISNGTKKRRKKLSNKINCEQLDLLSRILFPGVFTFFNLIYWGVYMKGLRNNF</sequence>
<feature type="signal peptide" evidence="11">
    <location>
        <begin position="1"/>
        <end position="33"/>
    </location>
</feature>
<feature type="transmembrane region" description="Helical" evidence="11">
    <location>
        <begin position="319"/>
        <end position="340"/>
    </location>
</feature>
<feature type="chain" id="PRO_5022264526" evidence="11">
    <location>
        <begin position="34"/>
        <end position="402"/>
    </location>
</feature>
<dbReference type="Proteomes" id="UP000046392">
    <property type="component" value="Unplaced"/>
</dbReference>
<keyword evidence="9 11" id="KW-0472">Membrane</keyword>
<reference evidence="15" key="1">
    <citation type="submission" date="2017-02" db="UniProtKB">
        <authorList>
            <consortium name="WormBaseParasite"/>
        </authorList>
    </citation>
    <scope>IDENTIFICATION</scope>
</reference>
<dbReference type="Pfam" id="PF02932">
    <property type="entry name" value="Neur_chan_memb"/>
    <property type="match status" value="1"/>
</dbReference>
<evidence type="ECO:0000256" key="8">
    <source>
        <dbReference type="ARBA" id="ARBA00023065"/>
    </source>
</evidence>
<dbReference type="InterPro" id="IPR006201">
    <property type="entry name" value="Neur_channel"/>
</dbReference>
<comment type="similarity">
    <text evidence="11">Belongs to the ligand-gated ion channel (TC 1.A.9) family.</text>
</comment>
<dbReference type="Gene3D" id="2.70.170.10">
    <property type="entry name" value="Neurotransmitter-gated ion-channel ligand-binding domain"/>
    <property type="match status" value="1"/>
</dbReference>
<dbReference type="WBParaSite" id="SPAL_0001446200.1">
    <property type="protein sequence ID" value="SPAL_0001446200.1"/>
    <property type="gene ID" value="SPAL_0001446200"/>
</dbReference>
<keyword evidence="10 11" id="KW-0407">Ion channel</keyword>
<dbReference type="InterPro" id="IPR038050">
    <property type="entry name" value="Neuro_actylchol_rec"/>
</dbReference>
<evidence type="ECO:0000259" key="13">
    <source>
        <dbReference type="Pfam" id="PF02932"/>
    </source>
</evidence>
<dbReference type="InterPro" id="IPR018000">
    <property type="entry name" value="Neurotransmitter_ion_chnl_CS"/>
</dbReference>
<name>A0A0N5C979_STREA</name>
<proteinExistence type="inferred from homology"/>
<dbReference type="InterPro" id="IPR036734">
    <property type="entry name" value="Neur_chan_lig-bd_sf"/>
</dbReference>
<dbReference type="PRINTS" id="PR00253">
    <property type="entry name" value="GABAARECEPTR"/>
</dbReference>
<dbReference type="GO" id="GO:0005230">
    <property type="term" value="F:extracellular ligand-gated monoatomic ion channel activity"/>
    <property type="evidence" value="ECO:0007669"/>
    <property type="project" value="InterPro"/>
</dbReference>
<feature type="transmembrane region" description="Helical" evidence="11">
    <location>
        <begin position="253"/>
        <end position="276"/>
    </location>
</feature>
<dbReference type="CDD" id="cd19049">
    <property type="entry name" value="LGIC_TM_anion"/>
    <property type="match status" value="1"/>
</dbReference>
<dbReference type="AlphaFoldDB" id="A0A0N5C979"/>
<protein>
    <submittedName>
        <fullName evidence="15">Neur_chan_LBD domain-containing protein</fullName>
    </submittedName>
</protein>
<feature type="transmembrane region" description="Helical" evidence="11">
    <location>
        <begin position="373"/>
        <end position="393"/>
    </location>
</feature>
<evidence type="ECO:0000256" key="2">
    <source>
        <dbReference type="ARBA" id="ARBA00004236"/>
    </source>
</evidence>
<evidence type="ECO:0000313" key="14">
    <source>
        <dbReference type="Proteomes" id="UP000046392"/>
    </source>
</evidence>
<feature type="transmembrane region" description="Helical" evidence="11">
    <location>
        <begin position="288"/>
        <end position="307"/>
    </location>
</feature>
<dbReference type="InterPro" id="IPR036719">
    <property type="entry name" value="Neuro-gated_channel_TM_sf"/>
</dbReference>
<dbReference type="Gene3D" id="1.20.58.390">
    <property type="entry name" value="Neurotransmitter-gated ion-channel transmembrane domain"/>
    <property type="match status" value="1"/>
</dbReference>
<evidence type="ECO:0000256" key="10">
    <source>
        <dbReference type="ARBA" id="ARBA00023303"/>
    </source>
</evidence>
<feature type="domain" description="Neurotransmitter-gated ion-channel ligand-binding" evidence="12">
    <location>
        <begin position="50"/>
        <end position="253"/>
    </location>
</feature>
<evidence type="ECO:0000256" key="6">
    <source>
        <dbReference type="ARBA" id="ARBA00022729"/>
    </source>
</evidence>
<dbReference type="Pfam" id="PF02931">
    <property type="entry name" value="Neur_chan_LBD"/>
    <property type="match status" value="1"/>
</dbReference>
<evidence type="ECO:0000256" key="9">
    <source>
        <dbReference type="ARBA" id="ARBA00023136"/>
    </source>
</evidence>
<evidence type="ECO:0000256" key="11">
    <source>
        <dbReference type="RuleBase" id="RU000687"/>
    </source>
</evidence>
<comment type="subcellular location">
    <subcellularLocation>
        <location evidence="2">Cell membrane</location>
    </subcellularLocation>
    <subcellularLocation>
        <location evidence="1">Membrane</location>
        <topology evidence="1">Multi-pass membrane protein</topology>
    </subcellularLocation>
</comment>
<dbReference type="SUPFAM" id="SSF63712">
    <property type="entry name" value="Nicotinic receptor ligand binding domain-like"/>
    <property type="match status" value="1"/>
</dbReference>
<keyword evidence="4" id="KW-1003">Cell membrane</keyword>
<dbReference type="InterPro" id="IPR006028">
    <property type="entry name" value="GABAA/Glycine_rcpt"/>
</dbReference>
<keyword evidence="3 11" id="KW-0813">Transport</keyword>
<keyword evidence="8 11" id="KW-0406">Ion transport</keyword>
<evidence type="ECO:0000256" key="5">
    <source>
        <dbReference type="ARBA" id="ARBA00022692"/>
    </source>
</evidence>
<feature type="domain" description="Neurotransmitter-gated ion-channel transmembrane" evidence="13">
    <location>
        <begin position="261"/>
        <end position="362"/>
    </location>
</feature>
<evidence type="ECO:0000256" key="4">
    <source>
        <dbReference type="ARBA" id="ARBA00022475"/>
    </source>
</evidence>
<keyword evidence="5 11" id="KW-0812">Transmembrane</keyword>
<dbReference type="SUPFAM" id="SSF90112">
    <property type="entry name" value="Neurotransmitter-gated ion-channel transmembrane pore"/>
    <property type="match status" value="1"/>
</dbReference>
<evidence type="ECO:0000313" key="15">
    <source>
        <dbReference type="WBParaSite" id="SPAL_0001446200.1"/>
    </source>
</evidence>
<keyword evidence="7 11" id="KW-1133">Transmembrane helix</keyword>
<evidence type="ECO:0000256" key="3">
    <source>
        <dbReference type="ARBA" id="ARBA00022448"/>
    </source>
</evidence>
<dbReference type="GO" id="GO:0004888">
    <property type="term" value="F:transmembrane signaling receptor activity"/>
    <property type="evidence" value="ECO:0007669"/>
    <property type="project" value="InterPro"/>
</dbReference>
<evidence type="ECO:0000256" key="1">
    <source>
        <dbReference type="ARBA" id="ARBA00004141"/>
    </source>
</evidence>